<dbReference type="Proteomes" id="UP000694700">
    <property type="component" value="Unplaced"/>
</dbReference>
<evidence type="ECO:0000256" key="1">
    <source>
        <dbReference type="ARBA" id="ARBA00012111"/>
    </source>
</evidence>
<evidence type="ECO:0000256" key="3">
    <source>
        <dbReference type="ARBA" id="ARBA00022801"/>
    </source>
</evidence>
<evidence type="ECO:0000313" key="10">
    <source>
        <dbReference type="Ensembl" id="ENSCCRP00015011237.1"/>
    </source>
</evidence>
<dbReference type="InterPro" id="IPR003084">
    <property type="entry name" value="HDAC_I/II"/>
</dbReference>
<keyword evidence="5" id="KW-0805">Transcription regulation</keyword>
<keyword evidence="2" id="KW-0678">Repressor</keyword>
<keyword evidence="5" id="KW-0539">Nucleus</keyword>
<protein>
    <recommendedName>
        <fullName evidence="1 5">Histone deacetylase</fullName>
        <ecNumber evidence="1 5">3.5.1.98</ecNumber>
    </recommendedName>
</protein>
<feature type="domain" description="Histone deacetylase" evidence="9">
    <location>
        <begin position="40"/>
        <end position="246"/>
    </location>
</feature>
<dbReference type="PRINTS" id="PR01271">
    <property type="entry name" value="HISDACETLASE"/>
</dbReference>
<dbReference type="InterPro" id="IPR000286">
    <property type="entry name" value="HDACs"/>
</dbReference>
<dbReference type="Ensembl" id="ENSCCRT00015011651.1">
    <property type="protein sequence ID" value="ENSCCRP00015011237.1"/>
    <property type="gene ID" value="ENSCCRG00015005233.1"/>
</dbReference>
<feature type="binding site" evidence="7">
    <location>
        <position position="106"/>
    </location>
    <ligand>
        <name>a divalent metal cation</name>
        <dbReference type="ChEBI" id="CHEBI:60240"/>
    </ligand>
</feature>
<dbReference type="InterPro" id="IPR023696">
    <property type="entry name" value="Ureohydrolase_dom_sf"/>
</dbReference>
<evidence type="ECO:0000256" key="2">
    <source>
        <dbReference type="ARBA" id="ARBA00022491"/>
    </source>
</evidence>
<reference evidence="10" key="1">
    <citation type="submission" date="2025-08" db="UniProtKB">
        <authorList>
            <consortium name="Ensembl"/>
        </authorList>
    </citation>
    <scope>IDENTIFICATION</scope>
</reference>
<feature type="compositionally biased region" description="Basic and acidic residues" evidence="8">
    <location>
        <begin position="370"/>
        <end position="384"/>
    </location>
</feature>
<dbReference type="GO" id="GO:0031507">
    <property type="term" value="P:heterochromatin formation"/>
    <property type="evidence" value="ECO:0007669"/>
    <property type="project" value="TreeGrafter"/>
</dbReference>
<sequence>LLEGKMALSSQGTKKKVCYYYDGKNGIFTGVISSCYCQINETQGLLSGAVKLNKQQTDIAINWAGGLHHAKKSEASGFCYVNDIVLAILELLKYHQRVLYIDIDIHHGDGVEEAFYTTDRVMTVSFHKYGEYFPGTGDLRDIGAGKGKYYAVNYPLRDGIDDESYEAIFKPIMAKVMEMYQPSAVVLQCGADSLSGDRLGCFNLTIKGHAKCVEYIKSFNLPLLMLGGGGYTIRNVARCWTYETAVALDSTIPNELPYNDYFEYFGPDFKLHISPSNMTNQNTNDYLEKIKQRLFENLRMLPHAPGVQMQAIPEDAVQEDSGDEEDDPDKRISIRAHDKRIACDEEFSDSEDEGQGGRRNAASYKKPKRVKTEEEKDGEEKKGEPTGTASFFHFSKNNFCENALGRLCSQIV</sequence>
<dbReference type="GO" id="GO:0046872">
    <property type="term" value="F:metal ion binding"/>
    <property type="evidence" value="ECO:0007669"/>
    <property type="project" value="UniProtKB-KW"/>
</dbReference>
<name>A0A8C1SSL8_CYPCA</name>
<comment type="catalytic activity">
    <reaction evidence="5">
        <text>N(6)-acetyl-L-lysyl-[histone] + H2O = L-lysyl-[histone] + acetate</text>
        <dbReference type="Rhea" id="RHEA:58196"/>
        <dbReference type="Rhea" id="RHEA-COMP:9845"/>
        <dbReference type="Rhea" id="RHEA-COMP:11338"/>
        <dbReference type="ChEBI" id="CHEBI:15377"/>
        <dbReference type="ChEBI" id="CHEBI:29969"/>
        <dbReference type="ChEBI" id="CHEBI:30089"/>
        <dbReference type="ChEBI" id="CHEBI:61930"/>
        <dbReference type="EC" id="3.5.1.98"/>
    </reaction>
</comment>
<dbReference type="GO" id="GO:0141221">
    <property type="term" value="F:histone deacetylase activity, hydrolytic mechanism"/>
    <property type="evidence" value="ECO:0007669"/>
    <property type="project" value="UniProtKB-EC"/>
</dbReference>
<feature type="binding site" evidence="7">
    <location>
        <position position="192"/>
    </location>
    <ligand>
        <name>a divalent metal cation</name>
        <dbReference type="ChEBI" id="CHEBI:60240"/>
    </ligand>
</feature>
<evidence type="ECO:0000256" key="6">
    <source>
        <dbReference type="PIRSR" id="PIRSR037913-1"/>
    </source>
</evidence>
<evidence type="ECO:0000313" key="11">
    <source>
        <dbReference type="Proteomes" id="UP000694700"/>
    </source>
</evidence>
<keyword evidence="3 5" id="KW-0378">Hydrolase</keyword>
<keyword evidence="5" id="KW-0804">Transcription</keyword>
<dbReference type="GO" id="GO:0016581">
    <property type="term" value="C:NuRD complex"/>
    <property type="evidence" value="ECO:0007669"/>
    <property type="project" value="TreeGrafter"/>
</dbReference>
<accession>A0A8C1SSL8</accession>
<evidence type="ECO:0000256" key="4">
    <source>
        <dbReference type="ARBA" id="ARBA00022853"/>
    </source>
</evidence>
<proteinExistence type="inferred from homology"/>
<evidence type="ECO:0000259" key="9">
    <source>
        <dbReference type="Pfam" id="PF00850"/>
    </source>
</evidence>
<dbReference type="PANTHER" id="PTHR10625">
    <property type="entry name" value="HISTONE DEACETYLASE HDAC1-RELATED"/>
    <property type="match status" value="1"/>
</dbReference>
<evidence type="ECO:0000256" key="8">
    <source>
        <dbReference type="SAM" id="MobiDB-lite"/>
    </source>
</evidence>
<evidence type="ECO:0000256" key="7">
    <source>
        <dbReference type="PIRSR" id="PIRSR037913-3"/>
    </source>
</evidence>
<dbReference type="PANTHER" id="PTHR10625:SF37">
    <property type="entry name" value="HISTONE DEACETYLASE"/>
    <property type="match status" value="1"/>
</dbReference>
<dbReference type="PRINTS" id="PR01270">
    <property type="entry name" value="HDASUPER"/>
</dbReference>
<dbReference type="InterPro" id="IPR037138">
    <property type="entry name" value="His_deacetylse_dom_sf"/>
</dbReference>
<comment type="similarity">
    <text evidence="5">Belongs to the histone deacetylase family. HD Type 1 subfamily.</text>
</comment>
<feature type="active site" description="Proton acceptor" evidence="6">
    <location>
        <position position="69"/>
    </location>
</feature>
<evidence type="ECO:0000256" key="5">
    <source>
        <dbReference type="PIRNR" id="PIRNR037913"/>
    </source>
</evidence>
<feature type="region of interest" description="Disordered" evidence="8">
    <location>
        <begin position="343"/>
        <end position="390"/>
    </location>
</feature>
<feature type="compositionally biased region" description="Acidic residues" evidence="8">
    <location>
        <begin position="344"/>
        <end position="354"/>
    </location>
</feature>
<dbReference type="SUPFAM" id="SSF52768">
    <property type="entry name" value="Arginase/deacetylase"/>
    <property type="match status" value="1"/>
</dbReference>
<keyword evidence="4 5" id="KW-0156">Chromatin regulator</keyword>
<organism evidence="10 11">
    <name type="scientific">Cyprinus carpio</name>
    <name type="common">Common carp</name>
    <dbReference type="NCBI Taxonomy" id="7962"/>
    <lineage>
        <taxon>Eukaryota</taxon>
        <taxon>Metazoa</taxon>
        <taxon>Chordata</taxon>
        <taxon>Craniata</taxon>
        <taxon>Vertebrata</taxon>
        <taxon>Euteleostomi</taxon>
        <taxon>Actinopterygii</taxon>
        <taxon>Neopterygii</taxon>
        <taxon>Teleostei</taxon>
        <taxon>Ostariophysi</taxon>
        <taxon>Cypriniformes</taxon>
        <taxon>Cyprinidae</taxon>
        <taxon>Cyprininae</taxon>
        <taxon>Cyprinus</taxon>
    </lineage>
</organism>
<dbReference type="AlphaFoldDB" id="A0A8C1SSL8"/>
<comment type="subcellular location">
    <subcellularLocation>
        <location evidence="5">Nucleus</location>
    </subcellularLocation>
</comment>
<dbReference type="InterPro" id="IPR023801">
    <property type="entry name" value="His_deacetylse_dom"/>
</dbReference>
<dbReference type="FunFam" id="3.40.800.20:FF:000045">
    <property type="entry name" value="Histone deacetylase"/>
    <property type="match status" value="1"/>
</dbReference>
<dbReference type="PIRSF" id="PIRSF037913">
    <property type="entry name" value="His_deacetylse_1"/>
    <property type="match status" value="1"/>
</dbReference>
<keyword evidence="7" id="KW-0479">Metal-binding</keyword>
<dbReference type="Pfam" id="PF00850">
    <property type="entry name" value="Hist_deacetyl"/>
    <property type="match status" value="1"/>
</dbReference>
<dbReference type="EC" id="3.5.1.98" evidence="1 5"/>
<feature type="binding site" evidence="7">
    <location>
        <position position="104"/>
    </location>
    <ligand>
        <name>a divalent metal cation</name>
        <dbReference type="ChEBI" id="CHEBI:60240"/>
    </ligand>
</feature>
<dbReference type="Gene3D" id="3.40.800.20">
    <property type="entry name" value="Histone deacetylase domain"/>
    <property type="match status" value="1"/>
</dbReference>